<feature type="transmembrane region" description="Helical" evidence="1">
    <location>
        <begin position="190"/>
        <end position="208"/>
    </location>
</feature>
<evidence type="ECO:0000256" key="1">
    <source>
        <dbReference type="SAM" id="Phobius"/>
    </source>
</evidence>
<gene>
    <name evidence="2" type="ORF">J3359_11760</name>
</gene>
<keyword evidence="1" id="KW-0472">Membrane</keyword>
<keyword evidence="3" id="KW-1185">Reference proteome</keyword>
<feature type="transmembrane region" description="Helical" evidence="1">
    <location>
        <begin position="12"/>
        <end position="30"/>
    </location>
</feature>
<evidence type="ECO:0000313" key="3">
    <source>
        <dbReference type="Proteomes" id="UP000663920"/>
    </source>
</evidence>
<organism evidence="2 3">
    <name type="scientific">Polaribacter cellanae</name>
    <dbReference type="NCBI Taxonomy" id="2818493"/>
    <lineage>
        <taxon>Bacteria</taxon>
        <taxon>Pseudomonadati</taxon>
        <taxon>Bacteroidota</taxon>
        <taxon>Flavobacteriia</taxon>
        <taxon>Flavobacteriales</taxon>
        <taxon>Flavobacteriaceae</taxon>
    </lineage>
</organism>
<dbReference type="RefSeq" id="WP_208077056.1">
    <property type="nucleotide sequence ID" value="NZ_CP071869.1"/>
</dbReference>
<dbReference type="AlphaFoldDB" id="A0A975CKQ3"/>
<dbReference type="KEGG" id="pcea:J3359_11760"/>
<evidence type="ECO:0000313" key="2">
    <source>
        <dbReference type="EMBL" id="QTE21498.1"/>
    </source>
</evidence>
<reference evidence="2 3" key="1">
    <citation type="submission" date="2021-03" db="EMBL/GenBank/DDBJ databases">
        <title>Complete genome of Polaribacter_sp.SM13.</title>
        <authorList>
            <person name="Jeong S.W."/>
            <person name="Bae J.W."/>
        </authorList>
    </citation>
    <scope>NUCLEOTIDE SEQUENCE [LARGE SCALE GENOMIC DNA]</scope>
    <source>
        <strain evidence="2 3">SM13</strain>
    </source>
</reference>
<feature type="transmembrane region" description="Helical" evidence="1">
    <location>
        <begin position="100"/>
        <end position="118"/>
    </location>
</feature>
<keyword evidence="1" id="KW-0812">Transmembrane</keyword>
<name>A0A975CKQ3_9FLAO</name>
<feature type="transmembrane region" description="Helical" evidence="1">
    <location>
        <begin position="149"/>
        <end position="178"/>
    </location>
</feature>
<feature type="transmembrane region" description="Helical" evidence="1">
    <location>
        <begin position="70"/>
        <end position="88"/>
    </location>
</feature>
<keyword evidence="1" id="KW-1133">Transmembrane helix</keyword>
<protein>
    <submittedName>
        <fullName evidence="2">Uncharacterized protein</fullName>
    </submittedName>
</protein>
<feature type="transmembrane region" description="Helical" evidence="1">
    <location>
        <begin position="327"/>
        <end position="345"/>
    </location>
</feature>
<proteinExistence type="predicted"/>
<dbReference type="Proteomes" id="UP000663920">
    <property type="component" value="Chromosome"/>
</dbReference>
<feature type="transmembrane region" description="Helical" evidence="1">
    <location>
        <begin position="273"/>
        <end position="291"/>
    </location>
</feature>
<dbReference type="EMBL" id="CP071869">
    <property type="protein sequence ID" value="QTE21498.1"/>
    <property type="molecule type" value="Genomic_DNA"/>
</dbReference>
<sequence length="349" mass="40887">MKSFINKSKLIFFTLFLLGLIVSILGVFILPERFFYDTAVLIEDKHNEIGLIGSYPFTIWFYHITGLKNLHFAIIGALQYSVVIYILYKIGIPKRFQIVNVKNVLVYLSFIILAVFLCMPSKEFINFLYLSIIVFILQKNIIFYKKIIFCLLLVFFFGIFFRPYFILVAVLTPILFLINKVKLNNKKTAIFFYGLLVTIMMSLSYGFLKGEFMSQSSREYINNIRDGGKATNSVIVSPVDTNKWYGETVGIMYGFFSVNLPLNSFKHIFKPQIIMFIFWQLLMLLILLIRYDKTLKKGTYKNTSLWVFNMVFSYFMIQGVFEPDLGSAIRHKMGVFPLIYFILYYDSFR</sequence>
<feature type="transmembrane region" description="Helical" evidence="1">
    <location>
        <begin position="303"/>
        <end position="321"/>
    </location>
</feature>
<accession>A0A975CKQ3</accession>